<protein>
    <recommendedName>
        <fullName evidence="7">MARVEL domain-containing protein</fullName>
    </recommendedName>
</protein>
<feature type="domain" description="MARVEL" evidence="7">
    <location>
        <begin position="12"/>
        <end position="134"/>
    </location>
</feature>
<feature type="transmembrane region" description="Helical" evidence="6">
    <location>
        <begin position="43"/>
        <end position="66"/>
    </location>
</feature>
<reference evidence="8" key="1">
    <citation type="submission" date="2021-07" db="EMBL/GenBank/DDBJ databases">
        <authorList>
            <person name="Branca A.L. A."/>
        </authorList>
    </citation>
    <scope>NUCLEOTIDE SEQUENCE</scope>
</reference>
<keyword evidence="2 6" id="KW-0812">Transmembrane</keyword>
<accession>A0A9W4HG98</accession>
<evidence type="ECO:0000259" key="7">
    <source>
        <dbReference type="Pfam" id="PF01284"/>
    </source>
</evidence>
<dbReference type="OrthoDB" id="20872at2759"/>
<feature type="transmembrane region" description="Helical" evidence="6">
    <location>
        <begin position="20"/>
        <end position="37"/>
    </location>
</feature>
<evidence type="ECO:0000256" key="4">
    <source>
        <dbReference type="ARBA" id="ARBA00023136"/>
    </source>
</evidence>
<evidence type="ECO:0000256" key="5">
    <source>
        <dbReference type="SAM" id="MobiDB-lite"/>
    </source>
</evidence>
<comment type="subcellular location">
    <subcellularLocation>
        <location evidence="1">Membrane</location>
        <topology evidence="1">Multi-pass membrane protein</topology>
    </subcellularLocation>
</comment>
<evidence type="ECO:0000256" key="3">
    <source>
        <dbReference type="ARBA" id="ARBA00022989"/>
    </source>
</evidence>
<feature type="region of interest" description="Disordered" evidence="5">
    <location>
        <begin position="153"/>
        <end position="176"/>
    </location>
</feature>
<evidence type="ECO:0000313" key="8">
    <source>
        <dbReference type="EMBL" id="CAG8004880.1"/>
    </source>
</evidence>
<evidence type="ECO:0000256" key="6">
    <source>
        <dbReference type="SAM" id="Phobius"/>
    </source>
</evidence>
<gene>
    <name evidence="8" type="ORF">POLS_LOCUS1962</name>
</gene>
<proteinExistence type="predicted"/>
<dbReference type="Proteomes" id="UP001153618">
    <property type="component" value="Unassembled WGS sequence"/>
</dbReference>
<evidence type="ECO:0000256" key="2">
    <source>
        <dbReference type="ARBA" id="ARBA00022692"/>
    </source>
</evidence>
<keyword evidence="3 6" id="KW-1133">Transmembrane helix</keyword>
<keyword evidence="4 6" id="KW-0472">Membrane</keyword>
<evidence type="ECO:0000256" key="1">
    <source>
        <dbReference type="ARBA" id="ARBA00004141"/>
    </source>
</evidence>
<sequence length="176" mass="19464">MPFSSAIAKPMQLVSRVMQWTSSVIVMGLTAHFIHHGPRGQHILFQEVIAVLSVVFFLPGFISPFLPKALGRFVLGIDIVFSYLWLTSFIFSAQDYSTRACYFTSPSGVGCTRKKANEAFIFLAFIFTFFGMFLEVAALWAYRKENTHAVHQPAASDKEAGPRQPLDAPAATPAAI</sequence>
<dbReference type="EMBL" id="CAJVOS010000012">
    <property type="protein sequence ID" value="CAG8004880.1"/>
    <property type="molecule type" value="Genomic_DNA"/>
</dbReference>
<evidence type="ECO:0000313" key="9">
    <source>
        <dbReference type="Proteomes" id="UP001153618"/>
    </source>
</evidence>
<keyword evidence="9" id="KW-1185">Reference proteome</keyword>
<feature type="transmembrane region" description="Helical" evidence="6">
    <location>
        <begin position="73"/>
        <end position="93"/>
    </location>
</feature>
<dbReference type="InterPro" id="IPR008253">
    <property type="entry name" value="Marvel"/>
</dbReference>
<name>A0A9W4HG98_PENOL</name>
<dbReference type="PANTHER" id="PTHR39608">
    <property type="entry name" value="INTEGRAL MEMBRANE PROTEIN (AFU_ORTHOLOGUE AFUA_5G08640)"/>
    <property type="match status" value="1"/>
</dbReference>
<feature type="transmembrane region" description="Helical" evidence="6">
    <location>
        <begin position="119"/>
        <end position="142"/>
    </location>
</feature>
<dbReference type="GO" id="GO:0016020">
    <property type="term" value="C:membrane"/>
    <property type="evidence" value="ECO:0007669"/>
    <property type="project" value="UniProtKB-SubCell"/>
</dbReference>
<organism evidence="8 9">
    <name type="scientific">Penicillium olsonii</name>
    <dbReference type="NCBI Taxonomy" id="99116"/>
    <lineage>
        <taxon>Eukaryota</taxon>
        <taxon>Fungi</taxon>
        <taxon>Dikarya</taxon>
        <taxon>Ascomycota</taxon>
        <taxon>Pezizomycotina</taxon>
        <taxon>Eurotiomycetes</taxon>
        <taxon>Eurotiomycetidae</taxon>
        <taxon>Eurotiales</taxon>
        <taxon>Aspergillaceae</taxon>
        <taxon>Penicillium</taxon>
    </lineage>
</organism>
<dbReference type="PANTHER" id="PTHR39608:SF2">
    <property type="entry name" value="MARVEL DOMAIN-CONTAINING PROTEIN"/>
    <property type="match status" value="1"/>
</dbReference>
<dbReference type="Pfam" id="PF01284">
    <property type="entry name" value="MARVEL"/>
    <property type="match status" value="1"/>
</dbReference>
<comment type="caution">
    <text evidence="8">The sequence shown here is derived from an EMBL/GenBank/DDBJ whole genome shotgun (WGS) entry which is preliminary data.</text>
</comment>
<dbReference type="AlphaFoldDB" id="A0A9W4HG98"/>